<reference evidence="4" key="1">
    <citation type="submission" date="2020-07" db="EMBL/GenBank/DDBJ databases">
        <title>Genome sequence and genetic diversity analysis of an under-domesticated orphan crop, white fonio (Digitaria exilis).</title>
        <authorList>
            <person name="Bennetzen J.L."/>
            <person name="Chen S."/>
            <person name="Ma X."/>
            <person name="Wang X."/>
            <person name="Yssel A.E.J."/>
            <person name="Chaluvadi S.R."/>
            <person name="Johnson M."/>
            <person name="Gangashetty P."/>
            <person name="Hamidou F."/>
            <person name="Sanogo M.D."/>
            <person name="Zwaenepoel A."/>
            <person name="Wallace J."/>
            <person name="Van De Peer Y."/>
            <person name="Van Deynze A."/>
        </authorList>
    </citation>
    <scope>NUCLEOTIDE SEQUENCE</scope>
    <source>
        <tissue evidence="4">Leaves</tissue>
    </source>
</reference>
<dbReference type="GO" id="GO:0045454">
    <property type="term" value="P:cell redox homeostasis"/>
    <property type="evidence" value="ECO:0007669"/>
    <property type="project" value="TreeGrafter"/>
</dbReference>
<dbReference type="PANTHER" id="PTHR43601:SF15">
    <property type="entry name" value="THIOREDOXIN DOMAIN-CONTAINING PROTEIN"/>
    <property type="match status" value="1"/>
</dbReference>
<keyword evidence="2" id="KW-0676">Redox-active center</keyword>
<dbReference type="OrthoDB" id="2121326at2759"/>
<feature type="region of interest" description="Disordered" evidence="3">
    <location>
        <begin position="186"/>
        <end position="214"/>
    </location>
</feature>
<dbReference type="SUPFAM" id="SSF52833">
    <property type="entry name" value="Thioredoxin-like"/>
    <property type="match status" value="1"/>
</dbReference>
<comment type="similarity">
    <text evidence="1">Belongs to the thioredoxin family.</text>
</comment>
<dbReference type="CDD" id="cd02947">
    <property type="entry name" value="TRX_family"/>
    <property type="match status" value="1"/>
</dbReference>
<evidence type="ECO:0000313" key="4">
    <source>
        <dbReference type="EMBL" id="KAF8720392.1"/>
    </source>
</evidence>
<protein>
    <submittedName>
        <fullName evidence="4">Uncharacterized protein</fullName>
    </submittedName>
</protein>
<organism evidence="4 5">
    <name type="scientific">Digitaria exilis</name>
    <dbReference type="NCBI Taxonomy" id="1010633"/>
    <lineage>
        <taxon>Eukaryota</taxon>
        <taxon>Viridiplantae</taxon>
        <taxon>Streptophyta</taxon>
        <taxon>Embryophyta</taxon>
        <taxon>Tracheophyta</taxon>
        <taxon>Spermatophyta</taxon>
        <taxon>Magnoliopsida</taxon>
        <taxon>Liliopsida</taxon>
        <taxon>Poales</taxon>
        <taxon>Poaceae</taxon>
        <taxon>PACMAD clade</taxon>
        <taxon>Panicoideae</taxon>
        <taxon>Panicodae</taxon>
        <taxon>Paniceae</taxon>
        <taxon>Anthephorinae</taxon>
        <taxon>Digitaria</taxon>
    </lineage>
</organism>
<evidence type="ECO:0000256" key="3">
    <source>
        <dbReference type="SAM" id="MobiDB-lite"/>
    </source>
</evidence>
<dbReference type="GO" id="GO:0009507">
    <property type="term" value="C:chloroplast"/>
    <property type="evidence" value="ECO:0007669"/>
    <property type="project" value="TreeGrafter"/>
</dbReference>
<dbReference type="PANTHER" id="PTHR43601">
    <property type="entry name" value="THIOREDOXIN, MITOCHONDRIAL"/>
    <property type="match status" value="1"/>
</dbReference>
<evidence type="ECO:0000256" key="1">
    <source>
        <dbReference type="ARBA" id="ARBA00008987"/>
    </source>
</evidence>
<gene>
    <name evidence="4" type="ORF">HU200_023895</name>
</gene>
<dbReference type="AlphaFoldDB" id="A0A835C2E4"/>
<accession>A0A835C2E4</accession>
<name>A0A835C2E4_9POAL</name>
<sequence>MAAVQAMAKVSVGSPGGNRAAGCLGRRRGAVAVRFGGSWSWRKSPFVGGRMVVGPRRSRPASRNLVASSVQICQFAERNPDVQFLQVNFEEHKSMCHSLHVHVFPFFRFYRGAQGRLCSFSCTNATIKKFKDALAKHRPDRCSLGPIRGLEESELLALTANKDLKFTYTREPEVAPTMDDATEIITPDLPRLPTPPKPLVRQGSEDRALVSLGR</sequence>
<proteinExistence type="inferred from homology"/>
<keyword evidence="5" id="KW-1185">Reference proteome</keyword>
<dbReference type="Proteomes" id="UP000636709">
    <property type="component" value="Unassembled WGS sequence"/>
</dbReference>
<dbReference type="Gramene" id="Dexi9A01G0046730.1">
    <property type="protein sequence ID" value="Dexi9A01G0046730.1:cds"/>
    <property type="gene ID" value="Dexi9A01G0046730"/>
</dbReference>
<dbReference type="EMBL" id="JACEFO010001696">
    <property type="protein sequence ID" value="KAF8720392.1"/>
    <property type="molecule type" value="Genomic_DNA"/>
</dbReference>
<evidence type="ECO:0000256" key="2">
    <source>
        <dbReference type="ARBA" id="ARBA00023284"/>
    </source>
</evidence>
<dbReference type="Gene3D" id="3.40.30.10">
    <property type="entry name" value="Glutaredoxin"/>
    <property type="match status" value="1"/>
</dbReference>
<dbReference type="InterPro" id="IPR036249">
    <property type="entry name" value="Thioredoxin-like_sf"/>
</dbReference>
<evidence type="ECO:0000313" key="5">
    <source>
        <dbReference type="Proteomes" id="UP000636709"/>
    </source>
</evidence>
<comment type="caution">
    <text evidence="4">The sequence shown here is derived from an EMBL/GenBank/DDBJ whole genome shotgun (WGS) entry which is preliminary data.</text>
</comment>